<reference evidence="4" key="1">
    <citation type="submission" date="2020-08" db="EMBL/GenBank/DDBJ databases">
        <title>Genome public.</title>
        <authorList>
            <person name="Liu C."/>
            <person name="Sun Q."/>
        </authorList>
    </citation>
    <scope>NUCLEOTIDE SEQUENCE</scope>
    <source>
        <strain evidence="4">NSJ-32</strain>
    </source>
</reference>
<dbReference type="InterPro" id="IPR027417">
    <property type="entry name" value="P-loop_NTPase"/>
</dbReference>
<dbReference type="PANTHER" id="PTHR35023">
    <property type="entry name" value="CHELATASE-RELATED"/>
    <property type="match status" value="1"/>
</dbReference>
<name>A0A926DSF1_9FIRM</name>
<feature type="region of interest" description="Disordered" evidence="2">
    <location>
        <begin position="278"/>
        <end position="352"/>
    </location>
</feature>
<dbReference type="GO" id="GO:0016887">
    <property type="term" value="F:ATP hydrolysis activity"/>
    <property type="evidence" value="ECO:0007669"/>
    <property type="project" value="InterPro"/>
</dbReference>
<feature type="domain" description="VWFA" evidence="3">
    <location>
        <begin position="449"/>
        <end position="629"/>
    </location>
</feature>
<dbReference type="InterPro" id="IPR041702">
    <property type="entry name" value="BchD/ChlD_VWA"/>
</dbReference>
<feature type="compositionally biased region" description="Basic and acidic residues" evidence="2">
    <location>
        <begin position="297"/>
        <end position="310"/>
    </location>
</feature>
<dbReference type="SMART" id="SM00382">
    <property type="entry name" value="AAA"/>
    <property type="match status" value="1"/>
</dbReference>
<gene>
    <name evidence="4" type="ORF">H8730_12810</name>
</gene>
<dbReference type="SUPFAM" id="SSF53300">
    <property type="entry name" value="vWA-like"/>
    <property type="match status" value="1"/>
</dbReference>
<dbReference type="RefSeq" id="WP_177718936.1">
    <property type="nucleotide sequence ID" value="NZ_JACRSQ010000021.1"/>
</dbReference>
<dbReference type="Gene3D" id="3.40.50.410">
    <property type="entry name" value="von Willebrand factor, type A domain"/>
    <property type="match status" value="1"/>
</dbReference>
<dbReference type="Pfam" id="PF13519">
    <property type="entry name" value="VWA_2"/>
    <property type="match status" value="1"/>
</dbReference>
<dbReference type="SUPFAM" id="SSF52540">
    <property type="entry name" value="P-loop containing nucleoside triphosphate hydrolases"/>
    <property type="match status" value="1"/>
</dbReference>
<dbReference type="PANTHER" id="PTHR35023:SF1">
    <property type="entry name" value="MG-PROTOPORPHYRIN IX CHELATASE"/>
    <property type="match status" value="1"/>
</dbReference>
<protein>
    <submittedName>
        <fullName evidence="4">VWA domain-containing protein</fullName>
    </submittedName>
</protein>
<sequence length="637" mass="71268">MHSQLYPFVAIVGQEKVKRGLILNLIEPRIGGILLCGEKGCAKSTIVRALGALSGVKIVDLPLNTTEDMLIGSLDFETAVRDGRRAFSGGLLERADGNILYVDEVNLLPDSIVSTLICASVSGENLVEREGISYRHSSRFALVGTMNPEEGRLRPQFLDRFGLYVPVAGECELEKRTEIIRRRLAFEKDPVSFVERYAQDTEELAERIAKARKRVPFIEPDPAVRELAANFAAQAGTEGNRCEIILIRTAAAIAAYEGREYINAQDIKEAAEYVMPHRRRQTWEKPDEQGSSEQPEQENRQQQEQSRDETEQSPNQNSMPDYRHDEEGQQDGQEMETSGVQEFERPDGGEEQLEEGEQIYLLSAIPSAPRDRLLRKGSGRRSKSKSGTNKGRYAAFTQHKTPKQRDLALDATLRTAAVYQKDRRPTGGVLAIDESDFRYKVRENHVGATVVFVVDASGSMGASKRMKETKEAILSMLYDSYQKRDKVGMVAFRRQQAEILLDVTSSVNLAQKKLQQLPTGGRTPLASGLFQAWQMLKGRRYKDPEMLPILVLVTDGRANAPLWSSDPVEDALKVAGQIQADHIQSIVVDTEQDFISLHIARQVADALDATYYKVDELRGEVLKSMVKQETRRAALLD</sequence>
<comment type="caution">
    <text evidence="4">The sequence shown here is derived from an EMBL/GenBank/DDBJ whole genome shotgun (WGS) entry which is preliminary data.</text>
</comment>
<dbReference type="Gene3D" id="3.40.50.300">
    <property type="entry name" value="P-loop containing nucleotide triphosphate hydrolases"/>
    <property type="match status" value="1"/>
</dbReference>
<dbReference type="CDD" id="cd00009">
    <property type="entry name" value="AAA"/>
    <property type="match status" value="1"/>
</dbReference>
<dbReference type="GO" id="GO:0005524">
    <property type="term" value="F:ATP binding"/>
    <property type="evidence" value="ECO:0007669"/>
    <property type="project" value="InterPro"/>
</dbReference>
<accession>A0A926DSF1</accession>
<dbReference type="EMBL" id="JACRSQ010000021">
    <property type="protein sequence ID" value="MBC8544420.1"/>
    <property type="molecule type" value="Genomic_DNA"/>
</dbReference>
<evidence type="ECO:0000313" key="5">
    <source>
        <dbReference type="Proteomes" id="UP000657006"/>
    </source>
</evidence>
<dbReference type="AlphaFoldDB" id="A0A926DSF1"/>
<dbReference type="Pfam" id="PF17863">
    <property type="entry name" value="AAA_lid_2"/>
    <property type="match status" value="1"/>
</dbReference>
<keyword evidence="5" id="KW-1185">Reference proteome</keyword>
<evidence type="ECO:0000313" key="4">
    <source>
        <dbReference type="EMBL" id="MBC8544420.1"/>
    </source>
</evidence>
<feature type="region of interest" description="Disordered" evidence="2">
    <location>
        <begin position="370"/>
        <end position="393"/>
    </location>
</feature>
<proteinExistence type="inferred from homology"/>
<dbReference type="InterPro" id="IPR052989">
    <property type="entry name" value="Mg-chelatase_DI-like"/>
</dbReference>
<dbReference type="InterPro" id="IPR011704">
    <property type="entry name" value="ATPase_dyneun-rel_AAA"/>
</dbReference>
<dbReference type="Gene3D" id="1.10.8.80">
    <property type="entry name" value="Magnesium chelatase subunit I, C-Terminal domain"/>
    <property type="match status" value="1"/>
</dbReference>
<dbReference type="InterPro" id="IPR002035">
    <property type="entry name" value="VWF_A"/>
</dbReference>
<feature type="compositionally biased region" description="Basic residues" evidence="2">
    <location>
        <begin position="375"/>
        <end position="384"/>
    </location>
</feature>
<comment type="similarity">
    <text evidence="1">Belongs to the Mg-chelatase subunits D/I family.</text>
</comment>
<evidence type="ECO:0000256" key="1">
    <source>
        <dbReference type="ARBA" id="ARBA00005799"/>
    </source>
</evidence>
<dbReference type="SMART" id="SM00327">
    <property type="entry name" value="VWA"/>
    <property type="match status" value="1"/>
</dbReference>
<dbReference type="PROSITE" id="PS50234">
    <property type="entry name" value="VWFA"/>
    <property type="match status" value="1"/>
</dbReference>
<dbReference type="Proteomes" id="UP000657006">
    <property type="component" value="Unassembled WGS sequence"/>
</dbReference>
<dbReference type="Pfam" id="PF07728">
    <property type="entry name" value="AAA_5"/>
    <property type="match status" value="1"/>
</dbReference>
<dbReference type="InterPro" id="IPR003593">
    <property type="entry name" value="AAA+_ATPase"/>
</dbReference>
<organism evidence="4 5">
    <name type="scientific">Bianquea renquensis</name>
    <dbReference type="NCBI Taxonomy" id="2763661"/>
    <lineage>
        <taxon>Bacteria</taxon>
        <taxon>Bacillati</taxon>
        <taxon>Bacillota</taxon>
        <taxon>Clostridia</taxon>
        <taxon>Eubacteriales</taxon>
        <taxon>Bianqueaceae</taxon>
        <taxon>Bianquea</taxon>
    </lineage>
</organism>
<dbReference type="InterPro" id="IPR036465">
    <property type="entry name" value="vWFA_dom_sf"/>
</dbReference>
<evidence type="ECO:0000259" key="3">
    <source>
        <dbReference type="PROSITE" id="PS50234"/>
    </source>
</evidence>
<dbReference type="CDD" id="cd01451">
    <property type="entry name" value="vWA_Magnesium_chelatase"/>
    <property type="match status" value="1"/>
</dbReference>
<evidence type="ECO:0000256" key="2">
    <source>
        <dbReference type="SAM" id="MobiDB-lite"/>
    </source>
</evidence>
<dbReference type="InterPro" id="IPR041628">
    <property type="entry name" value="ChlI/MoxR_AAA_lid"/>
</dbReference>